<protein>
    <recommendedName>
        <fullName evidence="3">tyrosinase</fullName>
        <ecNumber evidence="3">1.14.18.1</ecNumber>
    </recommendedName>
</protein>
<evidence type="ECO:0000313" key="14">
    <source>
        <dbReference type="EMBL" id="KAF7295828.1"/>
    </source>
</evidence>
<dbReference type="PROSITE" id="PS00498">
    <property type="entry name" value="TYROSINASE_2"/>
    <property type="match status" value="1"/>
</dbReference>
<dbReference type="AlphaFoldDB" id="A0A8H6SAF5"/>
<feature type="region of interest" description="Disordered" evidence="11">
    <location>
        <begin position="413"/>
        <end position="461"/>
    </location>
</feature>
<sequence>MTDSGTFTISGAQGGTPNRLEIHNFVKNTQFFSLYIQALQQISSESQSALTSFFSIAGIHGLPYVPWDNSGGAQAVDDNNGGWEGYCTHGNVLFPTFHRPFVALFEQAIQTAAIQIASTYTVNGSAFQTAAQQLRQPYWDWAANALPPPEVISLDEVNITVADGSIESVANPLRRYTFHPLDPSFYSPWNIWNTTVRHADRESASAGDDVADLKNTLTSAFPQIRSSTYSLFLRVHTWPGFSNHSPGDGGSTSNSLEAIHDMMHNNIGGLGHMSDPAVAAFDPIFWLHHANVDRLLALWSAVNPGVWVSPGEALGGTWTLLPTDKVDGNTALTPFWRSETEYWASNDVNTTSVVGYTYPEFNGLDMGNPTKLKSAILAKVKSLYGGTTPHSRSVSASAVGPDSGAAHRMVVKKTAEASSANSAATQTESDASSPMPMSLAVPSRPTTHPVSHQRNSEEGLSHSVVHNTPAIRRIPDWTARIQVKKFAVGMSFAVLIFLGPSPIPANPRDWRFSEGYVGAHHVFVNGVPERCANCRTQREMIVEGFVHLNDGIAKHSGLHSLEPDVIEPYLKANLEWRVQKVNGEAVDLTDIPSLEVAVFMTEMSLPPGAELPELGEPSPRHGVTHGRVGGSRAPLETQPGIWGSGRIRFRGSGYAREQRLRVGDMSLAALPFFHIFGLLIHVALSQLQYNLFCGTVVIIPKFDFRVFLAAIKTCEVNQLSLVPPIMMLFSKHPTVVPADLTSIRVVFTDGAPKMLPQAVVEQSHGMTEVMKTIIEKDGTTRAAPEGGRRVITAVFVKDIAEDKAKYKALADGVEAMPRNAAGKLAKFETTTAFRGILPMCLCTVAVPLDLCSAHMDTPLDTQVKESTSQRLQATALQTLRVNNPPRHRLRINDPSELRDIWSFLTFAVTMDVDLPLTELHRVEELWFDDGNIVLQAGYAQYKVFRGILARHSVVFQDMFAFPQPPDAELLDGCPLVHLPDAEVEVTPFLKALFEPNYFPPFPMKTTLVTLYGCLRLSSKYAVDAIRTNALKHLTSMFHTSFDEWDDETSLELQDLDNEYPQYSS</sequence>
<dbReference type="PANTHER" id="PTHR11474:SF76">
    <property type="entry name" value="SHKT DOMAIN-CONTAINING PROTEIN"/>
    <property type="match status" value="1"/>
</dbReference>
<evidence type="ECO:0000256" key="3">
    <source>
        <dbReference type="ARBA" id="ARBA00011906"/>
    </source>
</evidence>
<dbReference type="GO" id="GO:0004503">
    <property type="term" value="F:tyrosinase activity"/>
    <property type="evidence" value="ECO:0007669"/>
    <property type="project" value="UniProtKB-EC"/>
</dbReference>
<dbReference type="PANTHER" id="PTHR11474">
    <property type="entry name" value="TYROSINASE FAMILY MEMBER"/>
    <property type="match status" value="1"/>
</dbReference>
<dbReference type="InterPro" id="IPR050316">
    <property type="entry name" value="Tyrosinase/Hemocyanin"/>
</dbReference>
<gene>
    <name evidence="14" type="ORF">HMN09_01126000</name>
</gene>
<dbReference type="GO" id="GO:0042438">
    <property type="term" value="P:melanin biosynthetic process"/>
    <property type="evidence" value="ECO:0007669"/>
    <property type="project" value="UniProtKB-KW"/>
</dbReference>
<dbReference type="GO" id="GO:0046872">
    <property type="term" value="F:metal ion binding"/>
    <property type="evidence" value="ECO:0007669"/>
    <property type="project" value="UniProtKB-KW"/>
</dbReference>
<evidence type="ECO:0000256" key="6">
    <source>
        <dbReference type="ARBA" id="ARBA00023008"/>
    </source>
</evidence>
<dbReference type="SUPFAM" id="SSF56801">
    <property type="entry name" value="Acetyl-CoA synthetase-like"/>
    <property type="match status" value="1"/>
</dbReference>
<keyword evidence="5" id="KW-0560">Oxidoreductase</keyword>
<organism evidence="14 15">
    <name type="scientific">Mycena chlorophos</name>
    <name type="common">Agaric fungus</name>
    <name type="synonym">Agaricus chlorophos</name>
    <dbReference type="NCBI Taxonomy" id="658473"/>
    <lineage>
        <taxon>Eukaryota</taxon>
        <taxon>Fungi</taxon>
        <taxon>Dikarya</taxon>
        <taxon>Basidiomycota</taxon>
        <taxon>Agaricomycotina</taxon>
        <taxon>Agaricomycetes</taxon>
        <taxon>Agaricomycetidae</taxon>
        <taxon>Agaricales</taxon>
        <taxon>Marasmiineae</taxon>
        <taxon>Mycenaceae</taxon>
        <taxon>Mycena</taxon>
    </lineage>
</organism>
<dbReference type="Gene3D" id="3.40.50.980">
    <property type="match status" value="1"/>
</dbReference>
<name>A0A8H6SAF5_MYCCL</name>
<dbReference type="OrthoDB" id="6132182at2759"/>
<evidence type="ECO:0000256" key="11">
    <source>
        <dbReference type="SAM" id="MobiDB-lite"/>
    </source>
</evidence>
<evidence type="ECO:0000256" key="5">
    <source>
        <dbReference type="ARBA" id="ARBA00023002"/>
    </source>
</evidence>
<evidence type="ECO:0000259" key="13">
    <source>
        <dbReference type="PROSITE" id="PS00498"/>
    </source>
</evidence>
<keyword evidence="7" id="KW-0503">Monooxygenase</keyword>
<evidence type="ECO:0000256" key="10">
    <source>
        <dbReference type="ARBA" id="ARBA00048881"/>
    </source>
</evidence>
<dbReference type="EC" id="1.14.18.1" evidence="3"/>
<dbReference type="InterPro" id="IPR008922">
    <property type="entry name" value="Di-copper_centre_dom_sf"/>
</dbReference>
<evidence type="ECO:0000256" key="1">
    <source>
        <dbReference type="ARBA" id="ARBA00001973"/>
    </source>
</evidence>
<dbReference type="Gene3D" id="2.60.310.20">
    <property type="match status" value="1"/>
</dbReference>
<reference evidence="14" key="1">
    <citation type="submission" date="2020-05" db="EMBL/GenBank/DDBJ databases">
        <title>Mycena genomes resolve the evolution of fungal bioluminescence.</title>
        <authorList>
            <person name="Tsai I.J."/>
        </authorList>
    </citation>
    <scope>NUCLEOTIDE SEQUENCE</scope>
    <source>
        <strain evidence="14">110903Hualien_Pintung</strain>
    </source>
</reference>
<keyword evidence="4" id="KW-0479">Metal-binding</keyword>
<keyword evidence="6" id="KW-0186">Copper</keyword>
<dbReference type="PROSITE" id="PS00497">
    <property type="entry name" value="TYROSINASE_1"/>
    <property type="match status" value="1"/>
</dbReference>
<feature type="domain" description="Tyrosinase copper-binding" evidence="13">
    <location>
        <begin position="282"/>
        <end position="293"/>
    </location>
</feature>
<dbReference type="InterPro" id="IPR002227">
    <property type="entry name" value="Tyrosinase_Cu-bd"/>
</dbReference>
<comment type="caution">
    <text evidence="14">The sequence shown here is derived from an EMBL/GenBank/DDBJ whole genome shotgun (WGS) entry which is preliminary data.</text>
</comment>
<evidence type="ECO:0000256" key="8">
    <source>
        <dbReference type="ARBA" id="ARBA00023101"/>
    </source>
</evidence>
<comment type="catalytic activity">
    <reaction evidence="9">
        <text>2 L-dopa + O2 = 2 L-dopaquinone + 2 H2O</text>
        <dbReference type="Rhea" id="RHEA:34287"/>
        <dbReference type="ChEBI" id="CHEBI:15377"/>
        <dbReference type="ChEBI" id="CHEBI:15379"/>
        <dbReference type="ChEBI" id="CHEBI:57504"/>
        <dbReference type="ChEBI" id="CHEBI:57924"/>
        <dbReference type="EC" id="1.14.18.1"/>
    </reaction>
</comment>
<dbReference type="Proteomes" id="UP000613580">
    <property type="component" value="Unassembled WGS sequence"/>
</dbReference>
<dbReference type="PRINTS" id="PR00092">
    <property type="entry name" value="TYROSINASE"/>
</dbReference>
<feature type="compositionally biased region" description="Low complexity" evidence="11">
    <location>
        <begin position="416"/>
        <end position="429"/>
    </location>
</feature>
<comment type="catalytic activity">
    <reaction evidence="10">
        <text>L-tyrosine + O2 = L-dopaquinone + H2O</text>
        <dbReference type="Rhea" id="RHEA:18117"/>
        <dbReference type="ChEBI" id="CHEBI:15377"/>
        <dbReference type="ChEBI" id="CHEBI:15379"/>
        <dbReference type="ChEBI" id="CHEBI:57924"/>
        <dbReference type="ChEBI" id="CHEBI:58315"/>
        <dbReference type="EC" id="1.14.18.1"/>
    </reaction>
</comment>
<evidence type="ECO:0000259" key="12">
    <source>
        <dbReference type="PROSITE" id="PS00497"/>
    </source>
</evidence>
<evidence type="ECO:0000256" key="2">
    <source>
        <dbReference type="ARBA" id="ARBA00009928"/>
    </source>
</evidence>
<feature type="compositionally biased region" description="Polar residues" evidence="11">
    <location>
        <begin position="444"/>
        <end position="453"/>
    </location>
</feature>
<comment type="similarity">
    <text evidence="2">Belongs to the tyrosinase family.</text>
</comment>
<keyword evidence="15" id="KW-1185">Reference proteome</keyword>
<evidence type="ECO:0000256" key="9">
    <source>
        <dbReference type="ARBA" id="ARBA00048233"/>
    </source>
</evidence>
<dbReference type="SUPFAM" id="SSF48056">
    <property type="entry name" value="Di-copper centre-containing domain"/>
    <property type="match status" value="1"/>
</dbReference>
<dbReference type="EMBL" id="JACAZE010000018">
    <property type="protein sequence ID" value="KAF7295828.1"/>
    <property type="molecule type" value="Genomic_DNA"/>
</dbReference>
<evidence type="ECO:0000313" key="15">
    <source>
        <dbReference type="Proteomes" id="UP000613580"/>
    </source>
</evidence>
<comment type="cofactor">
    <cofactor evidence="1">
        <name>Cu(2+)</name>
        <dbReference type="ChEBI" id="CHEBI:29036"/>
    </cofactor>
</comment>
<dbReference type="InterPro" id="IPR041640">
    <property type="entry name" value="Tyrosinase_C"/>
</dbReference>
<keyword evidence="8" id="KW-0470">Melanin biosynthesis</keyword>
<proteinExistence type="inferred from homology"/>
<dbReference type="Pfam" id="PF00264">
    <property type="entry name" value="Tyrosinase"/>
    <property type="match status" value="1"/>
</dbReference>
<dbReference type="Pfam" id="PF18132">
    <property type="entry name" value="Tyrosinase_C"/>
    <property type="match status" value="1"/>
</dbReference>
<accession>A0A8H6SAF5</accession>
<dbReference type="Gene3D" id="1.10.1280.10">
    <property type="entry name" value="Di-copper center containing domain from catechol oxidase"/>
    <property type="match status" value="1"/>
</dbReference>
<evidence type="ECO:0000256" key="4">
    <source>
        <dbReference type="ARBA" id="ARBA00022723"/>
    </source>
</evidence>
<feature type="domain" description="Tyrosinase copper-binding" evidence="12">
    <location>
        <begin position="89"/>
        <end position="106"/>
    </location>
</feature>
<evidence type="ECO:0000256" key="7">
    <source>
        <dbReference type="ARBA" id="ARBA00023033"/>
    </source>
</evidence>